<protein>
    <submittedName>
        <fullName evidence="2">Uncharacterized protein</fullName>
    </submittedName>
</protein>
<organism evidence="2 3">
    <name type="scientific">Riccia fluitans</name>
    <dbReference type="NCBI Taxonomy" id="41844"/>
    <lineage>
        <taxon>Eukaryota</taxon>
        <taxon>Viridiplantae</taxon>
        <taxon>Streptophyta</taxon>
        <taxon>Embryophyta</taxon>
        <taxon>Marchantiophyta</taxon>
        <taxon>Marchantiopsida</taxon>
        <taxon>Marchantiidae</taxon>
        <taxon>Marchantiales</taxon>
        <taxon>Ricciaceae</taxon>
        <taxon>Riccia</taxon>
    </lineage>
</organism>
<feature type="region of interest" description="Disordered" evidence="1">
    <location>
        <begin position="1"/>
        <end position="134"/>
    </location>
</feature>
<reference evidence="2 3" key="1">
    <citation type="submission" date="2024-09" db="EMBL/GenBank/DDBJ databases">
        <title>Chromosome-scale assembly of Riccia fluitans.</title>
        <authorList>
            <person name="Paukszto L."/>
            <person name="Sawicki J."/>
            <person name="Karawczyk K."/>
            <person name="Piernik-Szablinska J."/>
            <person name="Szczecinska M."/>
            <person name="Mazdziarz M."/>
        </authorList>
    </citation>
    <scope>NUCLEOTIDE SEQUENCE [LARGE SCALE GENOMIC DNA]</scope>
    <source>
        <strain evidence="2">Rf_01</strain>
        <tissue evidence="2">Aerial parts of the thallus</tissue>
    </source>
</reference>
<proteinExistence type="predicted"/>
<dbReference type="AlphaFoldDB" id="A0ABD1XWI4"/>
<keyword evidence="3" id="KW-1185">Reference proteome</keyword>
<name>A0ABD1XWI4_9MARC</name>
<dbReference type="EMBL" id="JBHFFA010000007">
    <property type="protein sequence ID" value="KAL2613165.1"/>
    <property type="molecule type" value="Genomic_DNA"/>
</dbReference>
<evidence type="ECO:0000313" key="2">
    <source>
        <dbReference type="EMBL" id="KAL2613165.1"/>
    </source>
</evidence>
<dbReference type="Proteomes" id="UP001605036">
    <property type="component" value="Unassembled WGS sequence"/>
</dbReference>
<feature type="compositionally biased region" description="Polar residues" evidence="1">
    <location>
        <begin position="108"/>
        <end position="118"/>
    </location>
</feature>
<evidence type="ECO:0000256" key="1">
    <source>
        <dbReference type="SAM" id="MobiDB-lite"/>
    </source>
</evidence>
<sequence>MSSSGRIDLAWHELFPTDENTTAAGEMYYTQQEEDHTIPAKQSAATVTDDPLSATDPGHGDVEEGTTLPINFEPELPSTLDSDHSETKDNTTDQSIAKSESPEEVDRQSGSTSGSGSVHFNMPEVVGDLDSGLTEKPEVAEMPFSYFQGDIPVAYLQSEVESKISPWNTTSSGRGALPFDEVSLDLQITKITGTMEGLNLSPTKNSD</sequence>
<comment type="caution">
    <text evidence="2">The sequence shown here is derived from an EMBL/GenBank/DDBJ whole genome shotgun (WGS) entry which is preliminary data.</text>
</comment>
<accession>A0ABD1XWI4</accession>
<gene>
    <name evidence="2" type="ORF">R1flu_024857</name>
</gene>
<feature type="compositionally biased region" description="Basic and acidic residues" evidence="1">
    <location>
        <begin position="81"/>
        <end position="91"/>
    </location>
</feature>
<evidence type="ECO:0000313" key="3">
    <source>
        <dbReference type="Proteomes" id="UP001605036"/>
    </source>
</evidence>